<proteinExistence type="predicted"/>
<evidence type="ECO:0000313" key="2">
    <source>
        <dbReference type="Proteomes" id="UP000620147"/>
    </source>
</evidence>
<protein>
    <submittedName>
        <fullName evidence="1">Uncharacterized protein</fullName>
    </submittedName>
</protein>
<sequence>MQRHLWLTAVALHEAYGFSEKRLDKFFDAFQSAADELQKMIDEVDRDYAYEKLRLRAEEISKREITFYEDMMK</sequence>
<keyword evidence="2" id="KW-1185">Reference proteome</keyword>
<gene>
    <name evidence="1" type="ORF">BUFA31_15160</name>
</gene>
<reference evidence="1 2" key="1">
    <citation type="submission" date="2020-06" db="EMBL/GenBank/DDBJ databases">
        <title>Characterization of fructooligosaccharide metabolism and fructooligosaccharide-degrading enzymes in human commensal butyrate producers.</title>
        <authorList>
            <person name="Tanno H."/>
            <person name="Fujii T."/>
            <person name="Hirano K."/>
            <person name="Maeno S."/>
            <person name="Tonozuka T."/>
            <person name="Sakamoto M."/>
            <person name="Ohkuma M."/>
            <person name="Tochio T."/>
            <person name="Endo A."/>
        </authorList>
    </citation>
    <scope>NUCLEOTIDE SEQUENCE [LARGE SCALE GENOMIC DNA]</scope>
    <source>
        <strain evidence="1 2">JCM 31056</strain>
    </source>
</reference>
<name>A0ABQ1E053_9FIRM</name>
<evidence type="ECO:0000313" key="1">
    <source>
        <dbReference type="EMBL" id="GFO88352.1"/>
    </source>
</evidence>
<dbReference type="Proteomes" id="UP000620147">
    <property type="component" value="Unassembled WGS sequence"/>
</dbReference>
<comment type="caution">
    <text evidence="1">The sequence shown here is derived from an EMBL/GenBank/DDBJ whole genome shotgun (WGS) entry which is preliminary data.</text>
</comment>
<dbReference type="RefSeq" id="WP_188885726.1">
    <property type="nucleotide sequence ID" value="NZ_BLYJ01000017.1"/>
</dbReference>
<dbReference type="EMBL" id="BLYJ01000017">
    <property type="protein sequence ID" value="GFO88352.1"/>
    <property type="molecule type" value="Genomic_DNA"/>
</dbReference>
<accession>A0ABQ1E053</accession>
<organism evidence="1 2">
    <name type="scientific">Butyricicoccus faecihominis</name>
    <dbReference type="NCBI Taxonomy" id="1712515"/>
    <lineage>
        <taxon>Bacteria</taxon>
        <taxon>Bacillati</taxon>
        <taxon>Bacillota</taxon>
        <taxon>Clostridia</taxon>
        <taxon>Eubacteriales</taxon>
        <taxon>Butyricicoccaceae</taxon>
        <taxon>Butyricicoccus</taxon>
    </lineage>
</organism>